<evidence type="ECO:0000256" key="1">
    <source>
        <dbReference type="SAM" id="MobiDB-lite"/>
    </source>
</evidence>
<organism evidence="2 3">
    <name type="scientific">Brassica rapa subsp. trilocularis</name>
    <dbReference type="NCBI Taxonomy" id="1813537"/>
    <lineage>
        <taxon>Eukaryota</taxon>
        <taxon>Viridiplantae</taxon>
        <taxon>Streptophyta</taxon>
        <taxon>Embryophyta</taxon>
        <taxon>Tracheophyta</taxon>
        <taxon>Spermatophyta</taxon>
        <taxon>Magnoliopsida</taxon>
        <taxon>eudicotyledons</taxon>
        <taxon>Gunneridae</taxon>
        <taxon>Pentapetalae</taxon>
        <taxon>rosids</taxon>
        <taxon>malvids</taxon>
        <taxon>Brassicales</taxon>
        <taxon>Brassicaceae</taxon>
        <taxon>Brassiceae</taxon>
        <taxon>Brassica</taxon>
    </lineage>
</organism>
<dbReference type="EMBL" id="JADBGQ010000004">
    <property type="protein sequence ID" value="KAG5400451.1"/>
    <property type="molecule type" value="Genomic_DNA"/>
</dbReference>
<reference evidence="2 3" key="1">
    <citation type="submission" date="2021-03" db="EMBL/GenBank/DDBJ databases">
        <authorList>
            <person name="King G.J."/>
            <person name="Bancroft I."/>
            <person name="Baten A."/>
            <person name="Bloomfield J."/>
            <person name="Borpatragohain P."/>
            <person name="He Z."/>
            <person name="Irish N."/>
            <person name="Irwin J."/>
            <person name="Liu K."/>
            <person name="Mauleon R.P."/>
            <person name="Moore J."/>
            <person name="Morris R."/>
            <person name="Ostergaard L."/>
            <person name="Wang B."/>
            <person name="Wells R."/>
        </authorList>
    </citation>
    <scope>NUCLEOTIDE SEQUENCE [LARGE SCALE GENOMIC DNA]</scope>
    <source>
        <strain evidence="2">R-o-18</strain>
        <tissue evidence="2">Leaf</tissue>
    </source>
</reference>
<comment type="caution">
    <text evidence="2">The sequence shown here is derived from an EMBL/GenBank/DDBJ whole genome shotgun (WGS) entry which is preliminary data.</text>
</comment>
<evidence type="ECO:0000313" key="3">
    <source>
        <dbReference type="Proteomes" id="UP000823674"/>
    </source>
</evidence>
<dbReference type="Proteomes" id="UP000823674">
    <property type="component" value="Chromosome A04"/>
</dbReference>
<accession>A0ABQ7MRH0</accession>
<protein>
    <submittedName>
        <fullName evidence="2">Uncharacterized protein</fullName>
    </submittedName>
</protein>
<feature type="region of interest" description="Disordered" evidence="1">
    <location>
        <begin position="118"/>
        <end position="139"/>
    </location>
</feature>
<feature type="compositionally biased region" description="Basic and acidic residues" evidence="1">
    <location>
        <begin position="121"/>
        <end position="139"/>
    </location>
</feature>
<keyword evidence="3" id="KW-1185">Reference proteome</keyword>
<proteinExistence type="predicted"/>
<name>A0ABQ7MRH0_BRACM</name>
<sequence>MTKELSRVDEPDIGDPTSVSIDTNSYYRSTLLKILERSSMKQSLPGYAVELESVEERTHKSKASHLAVPKHVKPPICTGEAAASFTKRYRFELAFQCHRFEVKQHPIEEVMSVLLKSGESASREEAVEEMKDYRSTVHP</sequence>
<evidence type="ECO:0000313" key="2">
    <source>
        <dbReference type="EMBL" id="KAG5400451.1"/>
    </source>
</evidence>
<gene>
    <name evidence="2" type="primary">A04g503280.1_BraROA</name>
    <name evidence="2" type="ORF">IGI04_015058</name>
</gene>